<dbReference type="InterPro" id="IPR011990">
    <property type="entry name" value="TPR-like_helical_dom_sf"/>
</dbReference>
<dbReference type="OrthoDB" id="9766256at2"/>
<gene>
    <name evidence="1" type="ORF">DF182_19010</name>
</gene>
<evidence type="ECO:0000313" key="2">
    <source>
        <dbReference type="Proteomes" id="UP000253410"/>
    </source>
</evidence>
<organism evidence="1 2">
    <name type="scientific">Chitinophaga flava</name>
    <dbReference type="NCBI Taxonomy" id="2259036"/>
    <lineage>
        <taxon>Bacteria</taxon>
        <taxon>Pseudomonadati</taxon>
        <taxon>Bacteroidota</taxon>
        <taxon>Chitinophagia</taxon>
        <taxon>Chitinophagales</taxon>
        <taxon>Chitinophagaceae</taxon>
        <taxon>Chitinophaga</taxon>
    </lineage>
</organism>
<dbReference type="PROSITE" id="PS51257">
    <property type="entry name" value="PROKAR_LIPOPROTEIN"/>
    <property type="match status" value="1"/>
</dbReference>
<dbReference type="Proteomes" id="UP000253410">
    <property type="component" value="Unassembled WGS sequence"/>
</dbReference>
<dbReference type="EMBL" id="QFFJ01000002">
    <property type="protein sequence ID" value="RBL88660.1"/>
    <property type="molecule type" value="Genomic_DNA"/>
</dbReference>
<dbReference type="InterPro" id="IPR041662">
    <property type="entry name" value="SusD-like_2"/>
</dbReference>
<evidence type="ECO:0000313" key="1">
    <source>
        <dbReference type="EMBL" id="RBL88660.1"/>
    </source>
</evidence>
<comment type="caution">
    <text evidence="1">The sequence shown here is derived from an EMBL/GenBank/DDBJ whole genome shotgun (WGS) entry which is preliminary data.</text>
</comment>
<reference evidence="1 2" key="1">
    <citation type="submission" date="2018-05" db="EMBL/GenBank/DDBJ databases">
        <title>Chitinophaga sp. K3CV102501T nov., isolated from isolated from a monsoon evergreen broad-leaved forest soil.</title>
        <authorList>
            <person name="Lv Y."/>
        </authorList>
    </citation>
    <scope>NUCLEOTIDE SEQUENCE [LARGE SCALE GENOMIC DNA]</scope>
    <source>
        <strain evidence="1 2">GDMCC 1.1325</strain>
    </source>
</reference>
<dbReference type="SUPFAM" id="SSF48452">
    <property type="entry name" value="TPR-like"/>
    <property type="match status" value="1"/>
</dbReference>
<accession>A0A365XR90</accession>
<name>A0A365XR90_9BACT</name>
<sequence length="572" mass="63708">MKAINKWSIGVAVAGMMLSSCTKNFEDINKSPVISDNAPPELLITQAVKGIVDRDFDWFYDAYTYQMQWMQFGVASPGSSSTGLFSPTNTNDFYNAFYKNIGRNLVEIENVVAKKPAAEQGQYANVVAVAKILKAYSAWRVSDANGSIPYSEAFAARSDANYTPVYDGQEKLFGLWEAELKAAITTLQSGLSGQAALGNNDIFYTGDVSKWVKAANVLRIKLAMRQLKRAPEKATAIIKDAMAVNDGLFKNNSEEWKFLSADNSFARSNNWSMNGSPLSAGKNMVDYMYNNADPRIGIFYEKTSYTKALVDSLIKGGVFPADYQYDERRYYGLPSNPDRRSVAADSIIFKVKRYEMVFTDANGKKVVVRREVDTVSAVQRRLFDLDAENGNNNGARYTQPILSYAEQCFMLAELSVRGIISGDAATYYKNGVEASINAYDAMGREAKIQDYTPLDQATVVAYLAKPDIAFTGSTDVLLEKINIQNFLNLLKSPWEAWGAWKRSGIPKVGGILAFERMQVSGQYVAVPRRWALPQPSLANQVNWRNAIIEMGLSGEYGNEDNDFTGRVWWDKK</sequence>
<dbReference type="AlphaFoldDB" id="A0A365XR90"/>
<protein>
    <recommendedName>
        <fullName evidence="3">SusD/RagB family nutrient-binding outer membrane lipoprotein</fullName>
    </recommendedName>
</protein>
<keyword evidence="2" id="KW-1185">Reference proteome</keyword>
<dbReference type="RefSeq" id="WP_113617405.1">
    <property type="nucleotide sequence ID" value="NZ_QFFJ01000002.1"/>
</dbReference>
<proteinExistence type="predicted"/>
<evidence type="ECO:0008006" key="3">
    <source>
        <dbReference type="Google" id="ProtNLM"/>
    </source>
</evidence>
<dbReference type="Gene3D" id="1.25.40.390">
    <property type="match status" value="1"/>
</dbReference>
<dbReference type="Pfam" id="PF12771">
    <property type="entry name" value="SusD-like_2"/>
    <property type="match status" value="1"/>
</dbReference>